<keyword evidence="2" id="KW-1185">Reference proteome</keyword>
<dbReference type="PATRIC" id="fig|1227739.3.peg.2445"/>
<proteinExistence type="predicted"/>
<gene>
    <name evidence="1" type="ORF">Hsw_2242</name>
</gene>
<dbReference type="EMBL" id="CP007145">
    <property type="protein sequence ID" value="AHJ97837.1"/>
    <property type="molecule type" value="Genomic_DNA"/>
</dbReference>
<accession>W8F1D9</accession>
<organism evidence="1 2">
    <name type="scientific">Hymenobacter swuensis DY53</name>
    <dbReference type="NCBI Taxonomy" id="1227739"/>
    <lineage>
        <taxon>Bacteria</taxon>
        <taxon>Pseudomonadati</taxon>
        <taxon>Bacteroidota</taxon>
        <taxon>Cytophagia</taxon>
        <taxon>Cytophagales</taxon>
        <taxon>Hymenobacteraceae</taxon>
        <taxon>Hymenobacter</taxon>
    </lineage>
</organism>
<sequence length="145" mass="16264">MQQEPGRYQYRELAAAGALFEDLRHNQALLPPVACPFGQPGEKLRVLEDPASSLRVVSIRAEQVRCLTDAEALAEGIRPREKAGRVQWGGVEPDPDNPDDFCWYNSPTAAFQALLASIYPTAWARNEWVWVIEFERVPDEEVLGA</sequence>
<name>W8F1D9_9BACT</name>
<evidence type="ECO:0008006" key="3">
    <source>
        <dbReference type="Google" id="ProtNLM"/>
    </source>
</evidence>
<evidence type="ECO:0000313" key="1">
    <source>
        <dbReference type="EMBL" id="AHJ97837.1"/>
    </source>
</evidence>
<protein>
    <recommendedName>
        <fullName evidence="3">ASCH domain-containing protein</fullName>
    </recommendedName>
</protein>
<dbReference type="HOGENOM" id="CLU_1784243_0_0_10"/>
<reference evidence="1 2" key="1">
    <citation type="submission" date="2014-01" db="EMBL/GenBank/DDBJ databases">
        <title>Complete genome sequence of ionizing-radiation resistance bacterium Hymenobacter swuensis DY53.</title>
        <authorList>
            <person name="Jung J.-H."/>
            <person name="Jeong S.-W."/>
            <person name="Joe M.-H."/>
            <person name="Cho y.-j."/>
            <person name="Kim M.-K."/>
            <person name="Lim S.-Y."/>
        </authorList>
    </citation>
    <scope>NUCLEOTIDE SEQUENCE [LARGE SCALE GENOMIC DNA]</scope>
    <source>
        <strain evidence="1 2">DY53</strain>
    </source>
</reference>
<dbReference type="AlphaFoldDB" id="W8F1D9"/>
<evidence type="ECO:0000313" key="2">
    <source>
        <dbReference type="Proteomes" id="UP000019423"/>
    </source>
</evidence>
<dbReference type="Proteomes" id="UP000019423">
    <property type="component" value="Chromosome"/>
</dbReference>
<dbReference type="KEGG" id="hsw:Hsw_2242"/>